<sequence length="380" mass="39079">MRRLVIPLVASTFLALFATSTGAYAAPPTAPRSDPGAPAHSGFTVTPTADPYLMAFHTCALGIGTQCGNPMNHLIRLGSSPDGRSWTQLPGWQPHTGSVPDVFRRGDTAYVIGAGLSRVNMSTGQVTASSFTVKNAQGAGAMARDASFAGQLPDGRLVLVYVPSMQAIDPNSPTRSILLATEDKDSDGSSFTYVGDAITISTASLPVTGDATDPDIYWNGNRWVLLVSLGGNTIAYTSANLLGPYEANTQTIVSRDDGGVPSAVLSTDNSTVFTYINTGGRDNASIRLGTSVAPPSLISSWSVVIPASQFGTASAESPGVSLNTTGIACGAGCAATQVSTTVTTKAGKPGSKCTKAGVQGTYKGATLTCRMKKGKLVWSA</sequence>
<reference evidence="1" key="1">
    <citation type="submission" date="2020-05" db="EMBL/GenBank/DDBJ databases">
        <authorList>
            <person name="Chiriac C."/>
            <person name="Salcher M."/>
            <person name="Ghai R."/>
            <person name="Kavagutti S V."/>
        </authorList>
    </citation>
    <scope>NUCLEOTIDE SEQUENCE</scope>
</reference>
<dbReference type="Gene3D" id="2.115.10.20">
    <property type="entry name" value="Glycosyl hydrolase domain, family 43"/>
    <property type="match status" value="1"/>
</dbReference>
<accession>A0A6J7JGQ5</accession>
<dbReference type="EMBL" id="CAFBNE010000023">
    <property type="protein sequence ID" value="CAB4942059.1"/>
    <property type="molecule type" value="Genomic_DNA"/>
</dbReference>
<gene>
    <name evidence="1" type="ORF">UFOPK3772_00993</name>
</gene>
<name>A0A6J7JGQ5_9ZZZZ</name>
<dbReference type="InterPro" id="IPR023296">
    <property type="entry name" value="Glyco_hydro_beta-prop_sf"/>
</dbReference>
<dbReference type="SUPFAM" id="SSF75005">
    <property type="entry name" value="Arabinanase/levansucrase/invertase"/>
    <property type="match status" value="1"/>
</dbReference>
<protein>
    <submittedName>
        <fullName evidence="1">Unannotated protein</fullName>
    </submittedName>
</protein>
<evidence type="ECO:0000313" key="1">
    <source>
        <dbReference type="EMBL" id="CAB4942059.1"/>
    </source>
</evidence>
<dbReference type="AlphaFoldDB" id="A0A6J7JGQ5"/>
<proteinExistence type="predicted"/>
<organism evidence="1">
    <name type="scientific">freshwater metagenome</name>
    <dbReference type="NCBI Taxonomy" id="449393"/>
    <lineage>
        <taxon>unclassified sequences</taxon>
        <taxon>metagenomes</taxon>
        <taxon>ecological metagenomes</taxon>
    </lineage>
</organism>